<gene>
    <name evidence="9" type="ORF">H9826_08995</name>
</gene>
<evidence type="ECO:0000259" key="8">
    <source>
        <dbReference type="PROSITE" id="PS50109"/>
    </source>
</evidence>
<dbReference type="InterPro" id="IPR003661">
    <property type="entry name" value="HisK_dim/P_dom"/>
</dbReference>
<evidence type="ECO:0000256" key="7">
    <source>
        <dbReference type="SAM" id="Phobius"/>
    </source>
</evidence>
<sequence>MSLRSIFKGAMLVTAAAALVSFITLAGILAFIFYHSDGGRSWDIPVSRISSTLTWDGTEYEFSGDELLGDDRWAILIGEDGRVIWSLRKPADVPERYSLTDVASFTRWYLNDYPVQCRIRDDGLLVVGAPKGSMWKHDISTESQLLHDAPLWCGGIFLLALGCVLLLAYFVVRRWFRQAQKARDAARSNWINGVSHDIRTPLSVVMGYAAQLEAADLNPAQKNQASAIRVQSQVIRDLVNDLNLTMRLDCEMQALRKEPIQPAAFLRQVAADFLNGGLAEGFELEMDLPETALPPIEADPFLLRRAINNLLTNCVRHNAPGGAIRLGARCTGTNLVLFVKGGTAAGCGPVNADRQLDPDGGAAHGTGLRLVAQIAAAHGGTVRFEQGADKNLCVSMILPIY</sequence>
<keyword evidence="6" id="KW-0902">Two-component regulatory system</keyword>
<dbReference type="Gene3D" id="1.10.287.130">
    <property type="match status" value="1"/>
</dbReference>
<dbReference type="PROSITE" id="PS50109">
    <property type="entry name" value="HIS_KIN"/>
    <property type="match status" value="1"/>
</dbReference>
<feature type="domain" description="Histidine kinase" evidence="8">
    <location>
        <begin position="193"/>
        <end position="401"/>
    </location>
</feature>
<dbReference type="GO" id="GO:0000155">
    <property type="term" value="F:phosphorelay sensor kinase activity"/>
    <property type="evidence" value="ECO:0007669"/>
    <property type="project" value="InterPro"/>
</dbReference>
<dbReference type="SUPFAM" id="SSF55874">
    <property type="entry name" value="ATPase domain of HSP90 chaperone/DNA topoisomerase II/histidine kinase"/>
    <property type="match status" value="1"/>
</dbReference>
<dbReference type="PANTHER" id="PTHR42878">
    <property type="entry name" value="TWO-COMPONENT HISTIDINE KINASE"/>
    <property type="match status" value="1"/>
</dbReference>
<dbReference type="Gene3D" id="3.30.565.10">
    <property type="entry name" value="Histidine kinase-like ATPase, C-terminal domain"/>
    <property type="match status" value="1"/>
</dbReference>
<dbReference type="CDD" id="cd00082">
    <property type="entry name" value="HisKA"/>
    <property type="match status" value="1"/>
</dbReference>
<accession>A0A9D1Z8S7</accession>
<keyword evidence="7" id="KW-0812">Transmembrane</keyword>
<reference evidence="9" key="1">
    <citation type="journal article" date="2021" name="PeerJ">
        <title>Extensive microbial diversity within the chicken gut microbiome revealed by metagenomics and culture.</title>
        <authorList>
            <person name="Gilroy R."/>
            <person name="Ravi A."/>
            <person name="Getino M."/>
            <person name="Pursley I."/>
            <person name="Horton D.L."/>
            <person name="Alikhan N.F."/>
            <person name="Baker D."/>
            <person name="Gharbi K."/>
            <person name="Hall N."/>
            <person name="Watson M."/>
            <person name="Adriaenssens E.M."/>
            <person name="Foster-Nyarko E."/>
            <person name="Jarju S."/>
            <person name="Secka A."/>
            <person name="Antonio M."/>
            <person name="Oren A."/>
            <person name="Chaudhuri R.R."/>
            <person name="La Ragione R."/>
            <person name="Hildebrand F."/>
            <person name="Pallen M.J."/>
        </authorList>
    </citation>
    <scope>NUCLEOTIDE SEQUENCE</scope>
    <source>
        <strain evidence="9">CHK33-7979</strain>
    </source>
</reference>
<proteinExistence type="predicted"/>
<dbReference type="AlphaFoldDB" id="A0A9D1Z8S7"/>
<evidence type="ECO:0000256" key="3">
    <source>
        <dbReference type="ARBA" id="ARBA00012438"/>
    </source>
</evidence>
<comment type="subcellular location">
    <subcellularLocation>
        <location evidence="2">Membrane</location>
    </subcellularLocation>
</comment>
<keyword evidence="5 9" id="KW-0418">Kinase</keyword>
<evidence type="ECO:0000313" key="9">
    <source>
        <dbReference type="EMBL" id="HIY74091.1"/>
    </source>
</evidence>
<dbReference type="EC" id="2.7.13.3" evidence="3"/>
<comment type="catalytic activity">
    <reaction evidence="1">
        <text>ATP + protein L-histidine = ADP + protein N-phospho-L-histidine.</text>
        <dbReference type="EC" id="2.7.13.3"/>
    </reaction>
</comment>
<name>A0A9D1Z8S7_9FIRM</name>
<protein>
    <recommendedName>
        <fullName evidence="3">histidine kinase</fullName>
        <ecNumber evidence="3">2.7.13.3</ecNumber>
    </recommendedName>
</protein>
<dbReference type="GO" id="GO:0000156">
    <property type="term" value="F:phosphorelay response regulator activity"/>
    <property type="evidence" value="ECO:0007669"/>
    <property type="project" value="TreeGrafter"/>
</dbReference>
<dbReference type="EMBL" id="DXCX01000093">
    <property type="protein sequence ID" value="HIY74091.1"/>
    <property type="molecule type" value="Genomic_DNA"/>
</dbReference>
<dbReference type="GO" id="GO:0030295">
    <property type="term" value="F:protein kinase activator activity"/>
    <property type="evidence" value="ECO:0007669"/>
    <property type="project" value="TreeGrafter"/>
</dbReference>
<reference evidence="9" key="2">
    <citation type="submission" date="2021-04" db="EMBL/GenBank/DDBJ databases">
        <authorList>
            <person name="Gilroy R."/>
        </authorList>
    </citation>
    <scope>NUCLEOTIDE SEQUENCE</scope>
    <source>
        <strain evidence="9">CHK33-7979</strain>
    </source>
</reference>
<dbReference type="GO" id="GO:0007234">
    <property type="term" value="P:osmosensory signaling via phosphorelay pathway"/>
    <property type="evidence" value="ECO:0007669"/>
    <property type="project" value="TreeGrafter"/>
</dbReference>
<organism evidence="9 10">
    <name type="scientific">Candidatus Intestinimonas merdavium</name>
    <dbReference type="NCBI Taxonomy" id="2838622"/>
    <lineage>
        <taxon>Bacteria</taxon>
        <taxon>Bacillati</taxon>
        <taxon>Bacillota</taxon>
        <taxon>Clostridia</taxon>
        <taxon>Eubacteriales</taxon>
        <taxon>Intestinimonas</taxon>
    </lineage>
</organism>
<feature type="transmembrane region" description="Helical" evidence="7">
    <location>
        <begin position="12"/>
        <end position="34"/>
    </location>
</feature>
<dbReference type="Pfam" id="PF02518">
    <property type="entry name" value="HATPase_c"/>
    <property type="match status" value="1"/>
</dbReference>
<dbReference type="InterPro" id="IPR050351">
    <property type="entry name" value="BphY/WalK/GraS-like"/>
</dbReference>
<evidence type="ECO:0000256" key="6">
    <source>
        <dbReference type="ARBA" id="ARBA00023012"/>
    </source>
</evidence>
<dbReference type="Pfam" id="PF00512">
    <property type="entry name" value="HisKA"/>
    <property type="match status" value="1"/>
</dbReference>
<evidence type="ECO:0000256" key="2">
    <source>
        <dbReference type="ARBA" id="ARBA00004370"/>
    </source>
</evidence>
<dbReference type="SMART" id="SM00388">
    <property type="entry name" value="HisKA"/>
    <property type="match status" value="1"/>
</dbReference>
<keyword evidence="7" id="KW-0472">Membrane</keyword>
<dbReference type="InterPro" id="IPR003594">
    <property type="entry name" value="HATPase_dom"/>
</dbReference>
<dbReference type="InterPro" id="IPR005467">
    <property type="entry name" value="His_kinase_dom"/>
</dbReference>
<evidence type="ECO:0000313" key="10">
    <source>
        <dbReference type="Proteomes" id="UP000886824"/>
    </source>
</evidence>
<dbReference type="InterPro" id="IPR036890">
    <property type="entry name" value="HATPase_C_sf"/>
</dbReference>
<evidence type="ECO:0000256" key="5">
    <source>
        <dbReference type="ARBA" id="ARBA00022777"/>
    </source>
</evidence>
<evidence type="ECO:0000256" key="1">
    <source>
        <dbReference type="ARBA" id="ARBA00000085"/>
    </source>
</evidence>
<evidence type="ECO:0000256" key="4">
    <source>
        <dbReference type="ARBA" id="ARBA00022679"/>
    </source>
</evidence>
<keyword evidence="7" id="KW-1133">Transmembrane helix</keyword>
<dbReference type="SUPFAM" id="SSF47384">
    <property type="entry name" value="Homodimeric domain of signal transducing histidine kinase"/>
    <property type="match status" value="1"/>
</dbReference>
<dbReference type="Proteomes" id="UP000886824">
    <property type="component" value="Unassembled WGS sequence"/>
</dbReference>
<comment type="caution">
    <text evidence="9">The sequence shown here is derived from an EMBL/GenBank/DDBJ whole genome shotgun (WGS) entry which is preliminary data.</text>
</comment>
<dbReference type="PANTHER" id="PTHR42878:SF14">
    <property type="entry name" value="OSMOLARITY TWO-COMPONENT SYSTEM PROTEIN SSK1"/>
    <property type="match status" value="1"/>
</dbReference>
<keyword evidence="4" id="KW-0808">Transferase</keyword>
<dbReference type="InterPro" id="IPR036097">
    <property type="entry name" value="HisK_dim/P_sf"/>
</dbReference>
<feature type="transmembrane region" description="Helical" evidence="7">
    <location>
        <begin position="149"/>
        <end position="172"/>
    </location>
</feature>